<comment type="caution">
    <text evidence="2">The sequence shown here is derived from an EMBL/GenBank/DDBJ whole genome shotgun (WGS) entry which is preliminary data.</text>
</comment>
<dbReference type="PANTHER" id="PTHR35908">
    <property type="entry name" value="HYPOTHETICAL FUSION PROTEIN"/>
    <property type="match status" value="1"/>
</dbReference>
<keyword evidence="3" id="KW-1185">Reference proteome</keyword>
<dbReference type="RefSeq" id="WP_310055946.1">
    <property type="nucleotide sequence ID" value="NZ_JAVDVW010000002.1"/>
</dbReference>
<accession>A0ABU1VTE6</accession>
<evidence type="ECO:0000259" key="1">
    <source>
        <dbReference type="PROSITE" id="PS51819"/>
    </source>
</evidence>
<dbReference type="InterPro" id="IPR041581">
    <property type="entry name" value="Glyoxalase_6"/>
</dbReference>
<reference evidence="2 3" key="1">
    <citation type="submission" date="2023-07" db="EMBL/GenBank/DDBJ databases">
        <title>Sorghum-associated microbial communities from plants grown in Nebraska, USA.</title>
        <authorList>
            <person name="Schachtman D."/>
        </authorList>
    </citation>
    <scope>NUCLEOTIDE SEQUENCE [LARGE SCALE GENOMIC DNA]</scope>
    <source>
        <strain evidence="2 3">BE187</strain>
    </source>
</reference>
<dbReference type="GO" id="GO:0016829">
    <property type="term" value="F:lyase activity"/>
    <property type="evidence" value="ECO:0007669"/>
    <property type="project" value="UniProtKB-KW"/>
</dbReference>
<protein>
    <submittedName>
        <fullName evidence="2">Enzyme related to lactoylglutathione lyase</fullName>
    </submittedName>
</protein>
<dbReference type="Proteomes" id="UP001267878">
    <property type="component" value="Unassembled WGS sequence"/>
</dbReference>
<evidence type="ECO:0000313" key="2">
    <source>
        <dbReference type="EMBL" id="MDR7100769.1"/>
    </source>
</evidence>
<dbReference type="InterPro" id="IPR037523">
    <property type="entry name" value="VOC_core"/>
</dbReference>
<proteinExistence type="predicted"/>
<feature type="domain" description="VOC" evidence="1">
    <location>
        <begin position="6"/>
        <end position="128"/>
    </location>
</feature>
<name>A0ABU1VTE6_9GAMM</name>
<dbReference type="SUPFAM" id="SSF54593">
    <property type="entry name" value="Glyoxalase/Bleomycin resistance protein/Dihydroxybiphenyl dioxygenase"/>
    <property type="match status" value="1"/>
</dbReference>
<dbReference type="PANTHER" id="PTHR35908:SF1">
    <property type="entry name" value="CONSERVED PROTEIN"/>
    <property type="match status" value="1"/>
</dbReference>
<organism evidence="2 3">
    <name type="scientific">Agrilutibacter niabensis</name>
    <dbReference type="NCBI Taxonomy" id="380628"/>
    <lineage>
        <taxon>Bacteria</taxon>
        <taxon>Pseudomonadati</taxon>
        <taxon>Pseudomonadota</taxon>
        <taxon>Gammaproteobacteria</taxon>
        <taxon>Lysobacterales</taxon>
        <taxon>Lysobacteraceae</taxon>
        <taxon>Agrilutibacter</taxon>
    </lineage>
</organism>
<dbReference type="PROSITE" id="PS51819">
    <property type="entry name" value="VOC"/>
    <property type="match status" value="1"/>
</dbReference>
<gene>
    <name evidence="2" type="ORF">J2X04_003150</name>
</gene>
<dbReference type="Pfam" id="PF18029">
    <property type="entry name" value="Glyoxalase_6"/>
    <property type="match status" value="1"/>
</dbReference>
<dbReference type="EMBL" id="JAVDVW010000002">
    <property type="protein sequence ID" value="MDR7100769.1"/>
    <property type="molecule type" value="Genomic_DNA"/>
</dbReference>
<dbReference type="Gene3D" id="3.10.180.10">
    <property type="entry name" value="2,3-Dihydroxybiphenyl 1,2-Dioxygenase, domain 1"/>
    <property type="match status" value="1"/>
</dbReference>
<sequence>MAHRSRLAGFIIDCNTDNLDAAADFWSQALGLAIVDRDAGDDTAEYQQFGGTPADLCIEVQKVDHPSRVHLDIEADDVDAEAARLEALGAKKIGFIKRWWVMEAPTGQRFCVVKMHHPERGAPPAEWP</sequence>
<evidence type="ECO:0000313" key="3">
    <source>
        <dbReference type="Proteomes" id="UP001267878"/>
    </source>
</evidence>
<keyword evidence="2" id="KW-0456">Lyase</keyword>
<dbReference type="CDD" id="cd06587">
    <property type="entry name" value="VOC"/>
    <property type="match status" value="1"/>
</dbReference>
<dbReference type="InterPro" id="IPR029068">
    <property type="entry name" value="Glyas_Bleomycin-R_OHBP_Dase"/>
</dbReference>